<evidence type="ECO:0008006" key="6">
    <source>
        <dbReference type="Google" id="ProtNLM"/>
    </source>
</evidence>
<accession>A0ABP6QL38</accession>
<dbReference type="EMBL" id="BAAAUV010000021">
    <property type="protein sequence ID" value="GAA3230848.1"/>
    <property type="molecule type" value="Genomic_DNA"/>
</dbReference>
<sequence>MTDRPPCLGERLTALIDGELDHDARDKALAHLACCDTCRAEAASLRALKRRLNCLGGPAASTDLLIRLYAMGNATPGAHLRMPDPSAELLRRLSGTALPKPAPLDPSPFAPGFTVADSRLRSLYAPAAPAEPRAASAHPADAPAEDFLRRLFALGDDETAPEPATPAVDGPSDEVLRRITGIDDSPVWRVPPASGVPSAGSSPGQEPSAALMQRLLALADEEPPAAPRRPKDNRPGGPGRSRRIPRARYLVAGAATLAALGAGTASLSGGGARVPSPAAPSYAPVYADQPAHQARLPRRELTRRTEKH</sequence>
<evidence type="ECO:0000256" key="3">
    <source>
        <dbReference type="SAM" id="MobiDB-lite"/>
    </source>
</evidence>
<feature type="region of interest" description="Disordered" evidence="3">
    <location>
        <begin position="264"/>
        <end position="308"/>
    </location>
</feature>
<dbReference type="InterPro" id="IPR041916">
    <property type="entry name" value="Anti_sigma_zinc_sf"/>
</dbReference>
<reference evidence="5" key="1">
    <citation type="journal article" date="2019" name="Int. J. Syst. Evol. Microbiol.">
        <title>The Global Catalogue of Microorganisms (GCM) 10K type strain sequencing project: providing services to taxonomists for standard genome sequencing and annotation.</title>
        <authorList>
            <consortium name="The Broad Institute Genomics Platform"/>
            <consortium name="The Broad Institute Genome Sequencing Center for Infectious Disease"/>
            <person name="Wu L."/>
            <person name="Ma J."/>
        </authorList>
    </citation>
    <scope>NUCLEOTIDE SEQUENCE [LARGE SCALE GENOMIC DNA]</scope>
    <source>
        <strain evidence="5">JCM 9377</strain>
    </source>
</reference>
<protein>
    <recommendedName>
        <fullName evidence="6">Zinc finger protein</fullName>
    </recommendedName>
</protein>
<evidence type="ECO:0000313" key="4">
    <source>
        <dbReference type="EMBL" id="GAA3230848.1"/>
    </source>
</evidence>
<proteinExistence type="predicted"/>
<feature type="region of interest" description="Disordered" evidence="3">
    <location>
        <begin position="182"/>
        <end position="208"/>
    </location>
</feature>
<dbReference type="Proteomes" id="UP001501237">
    <property type="component" value="Unassembled WGS sequence"/>
</dbReference>
<feature type="compositionally biased region" description="Low complexity" evidence="3">
    <location>
        <begin position="190"/>
        <end position="204"/>
    </location>
</feature>
<feature type="compositionally biased region" description="Basic and acidic residues" evidence="3">
    <location>
        <begin position="297"/>
        <end position="308"/>
    </location>
</feature>
<keyword evidence="1" id="KW-0805">Transcription regulation</keyword>
<evidence type="ECO:0000256" key="2">
    <source>
        <dbReference type="ARBA" id="ARBA00023163"/>
    </source>
</evidence>
<evidence type="ECO:0000313" key="5">
    <source>
        <dbReference type="Proteomes" id="UP001501237"/>
    </source>
</evidence>
<gene>
    <name evidence="4" type="ORF">GCM10010468_61600</name>
</gene>
<keyword evidence="2" id="KW-0804">Transcription</keyword>
<feature type="compositionally biased region" description="Low complexity" evidence="3">
    <location>
        <begin position="274"/>
        <end position="287"/>
    </location>
</feature>
<dbReference type="RefSeq" id="WP_344835353.1">
    <property type="nucleotide sequence ID" value="NZ_BAAAUV010000021.1"/>
</dbReference>
<keyword evidence="5" id="KW-1185">Reference proteome</keyword>
<organism evidence="4 5">
    <name type="scientific">Actinocorallia longicatena</name>
    <dbReference type="NCBI Taxonomy" id="111803"/>
    <lineage>
        <taxon>Bacteria</taxon>
        <taxon>Bacillati</taxon>
        <taxon>Actinomycetota</taxon>
        <taxon>Actinomycetes</taxon>
        <taxon>Streptosporangiales</taxon>
        <taxon>Thermomonosporaceae</taxon>
        <taxon>Actinocorallia</taxon>
    </lineage>
</organism>
<name>A0ABP6QL38_9ACTN</name>
<feature type="region of interest" description="Disordered" evidence="3">
    <location>
        <begin position="220"/>
        <end position="247"/>
    </location>
</feature>
<comment type="caution">
    <text evidence="4">The sequence shown here is derived from an EMBL/GenBank/DDBJ whole genome shotgun (WGS) entry which is preliminary data.</text>
</comment>
<dbReference type="Gene3D" id="1.10.10.1320">
    <property type="entry name" value="Anti-sigma factor, zinc-finger domain"/>
    <property type="match status" value="1"/>
</dbReference>
<evidence type="ECO:0000256" key="1">
    <source>
        <dbReference type="ARBA" id="ARBA00023015"/>
    </source>
</evidence>